<feature type="compositionally biased region" description="Pro residues" evidence="11">
    <location>
        <begin position="226"/>
        <end position="239"/>
    </location>
</feature>
<dbReference type="Proteomes" id="UP001327560">
    <property type="component" value="Chromosome 6"/>
</dbReference>
<dbReference type="EMBL" id="CP136895">
    <property type="protein sequence ID" value="WOL11003.1"/>
    <property type="molecule type" value="Genomic_DNA"/>
</dbReference>
<evidence type="ECO:0000313" key="13">
    <source>
        <dbReference type="EMBL" id="WOL11003.1"/>
    </source>
</evidence>
<feature type="region of interest" description="Disordered" evidence="11">
    <location>
        <begin position="211"/>
        <end position="285"/>
    </location>
</feature>
<dbReference type="InterPro" id="IPR001356">
    <property type="entry name" value="HD"/>
</dbReference>
<feature type="DNA-binding region" description="Homeobox" evidence="9">
    <location>
        <begin position="153"/>
        <end position="217"/>
    </location>
</feature>
<keyword evidence="2" id="KW-0217">Developmental protein</keyword>
<dbReference type="InterPro" id="IPR009057">
    <property type="entry name" value="Homeodomain-like_sf"/>
</dbReference>
<feature type="compositionally biased region" description="Basic and acidic residues" evidence="11">
    <location>
        <begin position="147"/>
        <end position="156"/>
    </location>
</feature>
<dbReference type="Gene3D" id="1.10.10.60">
    <property type="entry name" value="Homeodomain-like"/>
    <property type="match status" value="1"/>
</dbReference>
<proteinExistence type="inferred from homology"/>
<organism evidence="13 14">
    <name type="scientific">Canna indica</name>
    <name type="common">Indian-shot</name>
    <dbReference type="NCBI Taxonomy" id="4628"/>
    <lineage>
        <taxon>Eukaryota</taxon>
        <taxon>Viridiplantae</taxon>
        <taxon>Streptophyta</taxon>
        <taxon>Embryophyta</taxon>
        <taxon>Tracheophyta</taxon>
        <taxon>Spermatophyta</taxon>
        <taxon>Magnoliopsida</taxon>
        <taxon>Liliopsida</taxon>
        <taxon>Zingiberales</taxon>
        <taxon>Cannaceae</taxon>
        <taxon>Canna</taxon>
    </lineage>
</organism>
<dbReference type="GO" id="GO:0050793">
    <property type="term" value="P:regulation of developmental process"/>
    <property type="evidence" value="ECO:0007669"/>
    <property type="project" value="InterPro"/>
</dbReference>
<evidence type="ECO:0000256" key="9">
    <source>
        <dbReference type="PROSITE-ProRule" id="PRU00108"/>
    </source>
</evidence>
<evidence type="ECO:0000256" key="2">
    <source>
        <dbReference type="ARBA" id="ARBA00022473"/>
    </source>
</evidence>
<keyword evidence="3" id="KW-0805">Transcription regulation</keyword>
<accession>A0AAQ3KQ33</accession>
<evidence type="ECO:0000259" key="12">
    <source>
        <dbReference type="PROSITE" id="PS50071"/>
    </source>
</evidence>
<evidence type="ECO:0000256" key="10">
    <source>
        <dbReference type="RuleBase" id="RU000682"/>
    </source>
</evidence>
<name>A0AAQ3KQ33_9LILI</name>
<dbReference type="InterPro" id="IPR044557">
    <property type="entry name" value="WOX8/9-like"/>
</dbReference>
<keyword evidence="6" id="KW-0804">Transcription</keyword>
<dbReference type="SMART" id="SM00389">
    <property type="entry name" value="HOX"/>
    <property type="match status" value="1"/>
</dbReference>
<dbReference type="GO" id="GO:0048731">
    <property type="term" value="P:system development"/>
    <property type="evidence" value="ECO:0007669"/>
    <property type="project" value="UniProtKB-ARBA"/>
</dbReference>
<evidence type="ECO:0000256" key="11">
    <source>
        <dbReference type="SAM" id="MobiDB-lite"/>
    </source>
</evidence>
<dbReference type="GO" id="GO:0003700">
    <property type="term" value="F:DNA-binding transcription factor activity"/>
    <property type="evidence" value="ECO:0007669"/>
    <property type="project" value="InterPro"/>
</dbReference>
<dbReference type="GO" id="GO:0003677">
    <property type="term" value="F:DNA binding"/>
    <property type="evidence" value="ECO:0007669"/>
    <property type="project" value="UniProtKB-UniRule"/>
</dbReference>
<protein>
    <submittedName>
        <fullName evidence="13">WUSCHEL-related homeobox 9-like</fullName>
    </submittedName>
</protein>
<feature type="region of interest" description="Disordered" evidence="11">
    <location>
        <begin position="139"/>
        <end position="162"/>
    </location>
</feature>
<keyword evidence="7 9" id="KW-0539">Nucleus</keyword>
<evidence type="ECO:0000256" key="7">
    <source>
        <dbReference type="ARBA" id="ARBA00023242"/>
    </source>
</evidence>
<keyword evidence="4 9" id="KW-0238">DNA-binding</keyword>
<comment type="similarity">
    <text evidence="8">Belongs to the WUS homeobox family.</text>
</comment>
<dbReference type="AlphaFoldDB" id="A0AAQ3KQ33"/>
<dbReference type="PANTHER" id="PTHR47288:SF1">
    <property type="entry name" value="WUSCHEL-RELATED HOMEOBOX 9"/>
    <property type="match status" value="1"/>
</dbReference>
<dbReference type="Pfam" id="PF00046">
    <property type="entry name" value="Homeodomain"/>
    <property type="match status" value="1"/>
</dbReference>
<dbReference type="PROSITE" id="PS50071">
    <property type="entry name" value="HOMEOBOX_2"/>
    <property type="match status" value="1"/>
</dbReference>
<dbReference type="GO" id="GO:1905393">
    <property type="term" value="P:plant organ formation"/>
    <property type="evidence" value="ECO:0007669"/>
    <property type="project" value="UniProtKB-ARBA"/>
</dbReference>
<keyword evidence="5 9" id="KW-0371">Homeobox</keyword>
<evidence type="ECO:0000313" key="14">
    <source>
        <dbReference type="Proteomes" id="UP001327560"/>
    </source>
</evidence>
<dbReference type="FunFam" id="1.10.10.60:FF:000118">
    <property type="entry name" value="WUSCHEL-related homeobox 11"/>
    <property type="match status" value="1"/>
</dbReference>
<sequence>MHGVPFVPSDVVHFLPMQLCSWKEPWEFSLIGKFFGKLPPLNVVSSWVLGDEHVFVPMDSVGGDAASPDPSPLVDPRFAWWKALWKLELAPKKQPLHRHLFKSIIMASSNRHWPSLFKSKPCNSHHQWQHDINPCHHKSPYTSMTGFEERSPEPKPRWNPKPEQIRILEAIFNSGMVNPPRDEIRKIRAQLQEYGQVGDANVFYWFQNRKSRSKNKQRHLQTARSQPPPPSSTADPSPPVTAATKPSITATVTAAATSSSSSSSDHSTGSDKTLLPPAASIGGLLPTTVHPPTVLPPPTSINPVYLHGPQDFASEPFLLQGQQGYCFSTAADMTGIIGVPTEQIYQGLWSELLGQTYACKNSNEEVNAKMQLHHLYEIGASSPPPYPAVTGASTTSATVAGVNAFATGATTAAAATTISEIQAAMGGGGGGPGSSTVFINEVPFEVAAQPLNLREAFGGEAILLDHSGHPVLTDEWGITVLPLQHGASYYLVLNYISLLSINLHTS</sequence>
<keyword evidence="14" id="KW-1185">Reference proteome</keyword>
<dbReference type="SUPFAM" id="SSF46689">
    <property type="entry name" value="Homeodomain-like"/>
    <property type="match status" value="1"/>
</dbReference>
<comment type="subcellular location">
    <subcellularLocation>
        <location evidence="1 9 10">Nucleus</location>
    </subcellularLocation>
</comment>
<gene>
    <name evidence="13" type="ORF">Cni_G19764</name>
</gene>
<dbReference type="PANTHER" id="PTHR47288">
    <property type="entry name" value="WUSCHEL-RELATED HOMEOBOX 9"/>
    <property type="match status" value="1"/>
</dbReference>
<reference evidence="13 14" key="1">
    <citation type="submission" date="2023-10" db="EMBL/GenBank/DDBJ databases">
        <title>Chromosome-scale genome assembly provides insights into flower coloration mechanisms of Canna indica.</title>
        <authorList>
            <person name="Li C."/>
        </authorList>
    </citation>
    <scope>NUCLEOTIDE SEQUENCE [LARGE SCALE GENOMIC DNA]</scope>
    <source>
        <tissue evidence="13">Flower</tissue>
    </source>
</reference>
<dbReference type="GO" id="GO:0005634">
    <property type="term" value="C:nucleus"/>
    <property type="evidence" value="ECO:0007669"/>
    <property type="project" value="UniProtKB-SubCell"/>
</dbReference>
<dbReference type="CDD" id="cd00086">
    <property type="entry name" value="homeodomain"/>
    <property type="match status" value="1"/>
</dbReference>
<feature type="domain" description="Homeobox" evidence="12">
    <location>
        <begin position="151"/>
        <end position="216"/>
    </location>
</feature>
<evidence type="ECO:0000256" key="5">
    <source>
        <dbReference type="ARBA" id="ARBA00023155"/>
    </source>
</evidence>
<evidence type="ECO:0000256" key="1">
    <source>
        <dbReference type="ARBA" id="ARBA00004123"/>
    </source>
</evidence>
<evidence type="ECO:0000256" key="6">
    <source>
        <dbReference type="ARBA" id="ARBA00023163"/>
    </source>
</evidence>
<evidence type="ECO:0000256" key="4">
    <source>
        <dbReference type="ARBA" id="ARBA00023125"/>
    </source>
</evidence>
<feature type="compositionally biased region" description="Low complexity" evidence="11">
    <location>
        <begin position="240"/>
        <end position="267"/>
    </location>
</feature>
<evidence type="ECO:0000256" key="3">
    <source>
        <dbReference type="ARBA" id="ARBA00023015"/>
    </source>
</evidence>
<evidence type="ECO:0000256" key="8">
    <source>
        <dbReference type="ARBA" id="ARBA00024040"/>
    </source>
</evidence>
<feature type="compositionally biased region" description="Basic residues" evidence="11">
    <location>
        <begin position="211"/>
        <end position="221"/>
    </location>
</feature>